<accession>A0A2A9NJ84</accession>
<reference evidence="1 2" key="1">
    <citation type="submission" date="2014-02" db="EMBL/GenBank/DDBJ databases">
        <title>Transposable element dynamics among asymbiotic and ectomycorrhizal Amanita fungi.</title>
        <authorList>
            <consortium name="DOE Joint Genome Institute"/>
            <person name="Hess J."/>
            <person name="Skrede I."/>
            <person name="Wolfe B."/>
            <person name="LaButti K."/>
            <person name="Ohm R.A."/>
            <person name="Grigoriev I.V."/>
            <person name="Pringle A."/>
        </authorList>
    </citation>
    <scope>NUCLEOTIDE SEQUENCE [LARGE SCALE GENOMIC DNA]</scope>
    <source>
        <strain evidence="1 2">SKay4041</strain>
    </source>
</reference>
<proteinExistence type="predicted"/>
<dbReference type="EMBL" id="KZ302066">
    <property type="protein sequence ID" value="PFH48341.1"/>
    <property type="molecule type" value="Genomic_DNA"/>
</dbReference>
<evidence type="ECO:0000313" key="2">
    <source>
        <dbReference type="Proteomes" id="UP000242287"/>
    </source>
</evidence>
<name>A0A2A9NJ84_9AGAR</name>
<dbReference type="AlphaFoldDB" id="A0A2A9NJ84"/>
<evidence type="ECO:0000313" key="1">
    <source>
        <dbReference type="EMBL" id="PFH48341.1"/>
    </source>
</evidence>
<gene>
    <name evidence="1" type="ORF">AMATHDRAFT_65692</name>
</gene>
<dbReference type="Proteomes" id="UP000242287">
    <property type="component" value="Unassembled WGS sequence"/>
</dbReference>
<keyword evidence="2" id="KW-1185">Reference proteome</keyword>
<sequence>MLQRVSKIPVVMQENWLDEKNSDTNEDKEDLTTLAVLGTSFWPSWKFRCSGLSCWFRRCHHLGHLSHPRGVDYLLTRSVFKPSKDCLLYSRRPPSISTQPQLPT</sequence>
<protein>
    <submittedName>
        <fullName evidence="1">Uncharacterized protein</fullName>
    </submittedName>
</protein>
<organism evidence="1 2">
    <name type="scientific">Amanita thiersii Skay4041</name>
    <dbReference type="NCBI Taxonomy" id="703135"/>
    <lineage>
        <taxon>Eukaryota</taxon>
        <taxon>Fungi</taxon>
        <taxon>Dikarya</taxon>
        <taxon>Basidiomycota</taxon>
        <taxon>Agaricomycotina</taxon>
        <taxon>Agaricomycetes</taxon>
        <taxon>Agaricomycetidae</taxon>
        <taxon>Agaricales</taxon>
        <taxon>Pluteineae</taxon>
        <taxon>Amanitaceae</taxon>
        <taxon>Amanita</taxon>
    </lineage>
</organism>